<protein>
    <submittedName>
        <fullName evidence="3">LuxR C-terminal-related transcriptional regulator</fullName>
    </submittedName>
</protein>
<dbReference type="InterPro" id="IPR016032">
    <property type="entry name" value="Sig_transdc_resp-reg_C-effctor"/>
</dbReference>
<organism evidence="3 4">
    <name type="scientific">Catenulispora subtropica</name>
    <dbReference type="NCBI Taxonomy" id="450798"/>
    <lineage>
        <taxon>Bacteria</taxon>
        <taxon>Bacillati</taxon>
        <taxon>Actinomycetota</taxon>
        <taxon>Actinomycetes</taxon>
        <taxon>Catenulisporales</taxon>
        <taxon>Catenulisporaceae</taxon>
        <taxon>Catenulispora</taxon>
    </lineage>
</organism>
<evidence type="ECO:0000313" key="4">
    <source>
        <dbReference type="Proteomes" id="UP001499854"/>
    </source>
</evidence>
<dbReference type="SUPFAM" id="SSF46894">
    <property type="entry name" value="C-terminal effector domain of the bipartite response regulators"/>
    <property type="match status" value="1"/>
</dbReference>
<dbReference type="PROSITE" id="PS50043">
    <property type="entry name" value="HTH_LUXR_2"/>
    <property type="match status" value="1"/>
</dbReference>
<dbReference type="EMBL" id="BAAAQM010000001">
    <property type="protein sequence ID" value="GAA1949521.1"/>
    <property type="molecule type" value="Genomic_DNA"/>
</dbReference>
<evidence type="ECO:0000259" key="2">
    <source>
        <dbReference type="PROSITE" id="PS50043"/>
    </source>
</evidence>
<keyword evidence="4" id="KW-1185">Reference proteome</keyword>
<reference evidence="4" key="1">
    <citation type="journal article" date="2019" name="Int. J. Syst. Evol. Microbiol.">
        <title>The Global Catalogue of Microorganisms (GCM) 10K type strain sequencing project: providing services to taxonomists for standard genome sequencing and annotation.</title>
        <authorList>
            <consortium name="The Broad Institute Genomics Platform"/>
            <consortium name="The Broad Institute Genome Sequencing Center for Infectious Disease"/>
            <person name="Wu L."/>
            <person name="Ma J."/>
        </authorList>
    </citation>
    <scope>NUCLEOTIDE SEQUENCE [LARGE SCALE GENOMIC DNA]</scope>
    <source>
        <strain evidence="4">JCM 16013</strain>
    </source>
</reference>
<feature type="region of interest" description="Disordered" evidence="1">
    <location>
        <begin position="341"/>
        <end position="360"/>
    </location>
</feature>
<sequence length="360" mass="39207">MLEVFGVSPAAEQLYLHLLREPAPRLDAVGEQLGWPAHEVRAAVGELSRLALLRPSPAHPRTLLPVAPDAGLATLLARMQAELVARQNQLESGRAALATLITEYVELQTRDERTTVEELVGVAQVRDRLKTLASQVRSEVLELVPDPAQRPDTLEASKPLDAALLERGVRMCTVYQNSIRNDPASVAYIDWFSGLGGRVRTAPTLPLRLIIVDRTTALIPIDPEDSSAGASVLTGTGAVSAMCALFEQIWVTATPLGFPHSQDAQGLGPEEREVLRMLANGETDEQIARRLGVSTRTVGRKASELMRRLGTRSRFQMGVRASELGWLDPPQETLREFDEADQSLGDHDRPRPAASASTVC</sequence>
<dbReference type="PANTHER" id="PTHR34293">
    <property type="entry name" value="HTH-TYPE TRANSCRIPTIONAL REGULATOR TRMBL2"/>
    <property type="match status" value="1"/>
</dbReference>
<dbReference type="Pfam" id="PF00196">
    <property type="entry name" value="GerE"/>
    <property type="match status" value="1"/>
</dbReference>
<dbReference type="PANTHER" id="PTHR34293:SF1">
    <property type="entry name" value="HTH-TYPE TRANSCRIPTIONAL REGULATOR TRMBL2"/>
    <property type="match status" value="1"/>
</dbReference>
<comment type="caution">
    <text evidence="3">The sequence shown here is derived from an EMBL/GenBank/DDBJ whole genome shotgun (WGS) entry which is preliminary data.</text>
</comment>
<feature type="domain" description="HTH luxR-type" evidence="2">
    <location>
        <begin position="260"/>
        <end position="325"/>
    </location>
</feature>
<proteinExistence type="predicted"/>
<accession>A0ABP5BNG8</accession>
<gene>
    <name evidence="3" type="ORF">GCM10009838_00730</name>
</gene>
<dbReference type="InterPro" id="IPR036388">
    <property type="entry name" value="WH-like_DNA-bd_sf"/>
</dbReference>
<dbReference type="InterPro" id="IPR051797">
    <property type="entry name" value="TrmB-like"/>
</dbReference>
<dbReference type="CDD" id="cd06170">
    <property type="entry name" value="LuxR_C_like"/>
    <property type="match status" value="1"/>
</dbReference>
<dbReference type="PRINTS" id="PR00038">
    <property type="entry name" value="HTHLUXR"/>
</dbReference>
<evidence type="ECO:0000313" key="3">
    <source>
        <dbReference type="EMBL" id="GAA1949521.1"/>
    </source>
</evidence>
<dbReference type="Proteomes" id="UP001499854">
    <property type="component" value="Unassembled WGS sequence"/>
</dbReference>
<name>A0ABP5BNG8_9ACTN</name>
<dbReference type="SMART" id="SM00421">
    <property type="entry name" value="HTH_LUXR"/>
    <property type="match status" value="1"/>
</dbReference>
<dbReference type="Gene3D" id="1.10.10.10">
    <property type="entry name" value="Winged helix-like DNA-binding domain superfamily/Winged helix DNA-binding domain"/>
    <property type="match status" value="1"/>
</dbReference>
<dbReference type="InterPro" id="IPR000792">
    <property type="entry name" value="Tscrpt_reg_LuxR_C"/>
</dbReference>
<evidence type="ECO:0000256" key="1">
    <source>
        <dbReference type="SAM" id="MobiDB-lite"/>
    </source>
</evidence>